<dbReference type="AlphaFoldDB" id="A0A1Y1W1A8"/>
<keyword evidence="3" id="KW-1185">Reference proteome</keyword>
<feature type="region of interest" description="Disordered" evidence="1">
    <location>
        <begin position="46"/>
        <end position="69"/>
    </location>
</feature>
<dbReference type="Proteomes" id="UP000193922">
    <property type="component" value="Unassembled WGS sequence"/>
</dbReference>
<evidence type="ECO:0000256" key="1">
    <source>
        <dbReference type="SAM" id="MobiDB-lite"/>
    </source>
</evidence>
<comment type="caution">
    <text evidence="2">The sequence shown here is derived from an EMBL/GenBank/DDBJ whole genome shotgun (WGS) entry which is preliminary data.</text>
</comment>
<proteinExistence type="predicted"/>
<feature type="region of interest" description="Disordered" evidence="1">
    <location>
        <begin position="408"/>
        <end position="451"/>
    </location>
</feature>
<dbReference type="RefSeq" id="XP_040740863.1">
    <property type="nucleotide sequence ID" value="XM_040890617.1"/>
</dbReference>
<gene>
    <name evidence="2" type="ORF">DL89DRAFT_295254</name>
</gene>
<name>A0A1Y1W1A8_9FUNG</name>
<feature type="compositionally biased region" description="Acidic residues" evidence="1">
    <location>
        <begin position="420"/>
        <end position="434"/>
    </location>
</feature>
<evidence type="ECO:0000313" key="2">
    <source>
        <dbReference type="EMBL" id="ORX66904.1"/>
    </source>
</evidence>
<dbReference type="EMBL" id="MCFD01000014">
    <property type="protein sequence ID" value="ORX66904.1"/>
    <property type="molecule type" value="Genomic_DNA"/>
</dbReference>
<evidence type="ECO:0000313" key="3">
    <source>
        <dbReference type="Proteomes" id="UP000193922"/>
    </source>
</evidence>
<organism evidence="2 3">
    <name type="scientific">Linderina pennispora</name>
    <dbReference type="NCBI Taxonomy" id="61395"/>
    <lineage>
        <taxon>Eukaryota</taxon>
        <taxon>Fungi</taxon>
        <taxon>Fungi incertae sedis</taxon>
        <taxon>Zoopagomycota</taxon>
        <taxon>Kickxellomycotina</taxon>
        <taxon>Kickxellomycetes</taxon>
        <taxon>Kickxellales</taxon>
        <taxon>Kickxellaceae</taxon>
        <taxon>Linderina</taxon>
    </lineage>
</organism>
<accession>A0A1Y1W1A8</accession>
<sequence length="650" mass="65770">MSFELSTTLLARRVENMYDAEPSWAPSVETAEGGVALVLDSELDASTDADAGGTDDVKGTVGDDHDDGVDDTCGDVGLDHSPGAGLGDQLLNAAVDHSEGSDEVGSDIVVAGVGDGHEAKESTTEGVDGEVGVADSASTLALSTDDALVDCKPMTEVGLMRMAEKMSSAGRCGAGLDPVELANAILDDAMADAGLVESTCHIGSTFSAPTEEGAGIPSANADGDMIWASTLGRTEAMSNGIDVVIGNTIAMDPIDCSTAFATVLTADADGKLAGEGQSERSSAEAAILIGVGSEDVTVAVGVIDTGRALFVITCALSDDEATVKPFATKGEDVDGEAGVIESDDTAEDMAEETAEIEPEALSQAKAPADELAPAKSPGHFEVVSRLPVALMLDSGADVDVDAGKEAGGVALSQPNIPPDFDPDAASADDVEAAGDADKNDPKIPGTGEDTVDDMAVVGDAADTEAELPGVSQAKRLGEIDVDKGVASTGNIAGAVDDWTDAADGEVDAGDRDRPLNQPNNAELLCWLTWVLELSNSAAFAGFISDDEAASNGLSEAEEVFGDGVDDTNEAVRAGVEPATVADVALDAGLPVAVDRIDRISPISAGTLDTVVIDGARVVDTDADDCDVPVVPDVSDVCEATEVDADVLGEE</sequence>
<protein>
    <submittedName>
        <fullName evidence="2">Uncharacterized protein</fullName>
    </submittedName>
</protein>
<dbReference type="GeneID" id="63807265"/>
<reference evidence="2 3" key="1">
    <citation type="submission" date="2016-07" db="EMBL/GenBank/DDBJ databases">
        <title>Pervasive Adenine N6-methylation of Active Genes in Fungi.</title>
        <authorList>
            <consortium name="DOE Joint Genome Institute"/>
            <person name="Mondo S.J."/>
            <person name="Dannebaum R.O."/>
            <person name="Kuo R.C."/>
            <person name="Labutti K."/>
            <person name="Haridas S."/>
            <person name="Kuo A."/>
            <person name="Salamov A."/>
            <person name="Ahrendt S.R."/>
            <person name="Lipzen A."/>
            <person name="Sullivan W."/>
            <person name="Andreopoulos W.B."/>
            <person name="Clum A."/>
            <person name="Lindquist E."/>
            <person name="Daum C."/>
            <person name="Ramamoorthy G.K."/>
            <person name="Gryganskyi A."/>
            <person name="Culley D."/>
            <person name="Magnuson J.K."/>
            <person name="James T.Y."/>
            <person name="O'Malley M.A."/>
            <person name="Stajich J.E."/>
            <person name="Spatafora J.W."/>
            <person name="Visel A."/>
            <person name="Grigoriev I.V."/>
        </authorList>
    </citation>
    <scope>NUCLEOTIDE SEQUENCE [LARGE SCALE GENOMIC DNA]</scope>
    <source>
        <strain evidence="2 3">ATCC 12442</strain>
    </source>
</reference>